<keyword evidence="9" id="KW-0234">DNA repair</keyword>
<dbReference type="PANTHER" id="PTHR47707">
    <property type="entry name" value="8-OXO-DGTP DIPHOSPHATASE"/>
    <property type="match status" value="1"/>
</dbReference>
<evidence type="ECO:0000256" key="8">
    <source>
        <dbReference type="ARBA" id="ARBA00022842"/>
    </source>
</evidence>
<dbReference type="NCBIfam" id="NF006530">
    <property type="entry name" value="PRK08999.1"/>
    <property type="match status" value="1"/>
</dbReference>
<dbReference type="GO" id="GO:0006281">
    <property type="term" value="P:DNA repair"/>
    <property type="evidence" value="ECO:0007669"/>
    <property type="project" value="UniProtKB-KW"/>
</dbReference>
<dbReference type="InterPro" id="IPR000086">
    <property type="entry name" value="NUDIX_hydrolase_dom"/>
</dbReference>
<dbReference type="PROSITE" id="PS51462">
    <property type="entry name" value="NUDIX"/>
    <property type="match status" value="1"/>
</dbReference>
<dbReference type="Pfam" id="PF00293">
    <property type="entry name" value="NUDIX"/>
    <property type="match status" value="1"/>
</dbReference>
<dbReference type="GO" id="GO:0044716">
    <property type="term" value="F:8-oxo-GDP phosphatase activity"/>
    <property type="evidence" value="ECO:0007669"/>
    <property type="project" value="TreeGrafter"/>
</dbReference>
<comment type="similarity">
    <text evidence="2 17">Belongs to the Nudix hydrolase family.</text>
</comment>
<dbReference type="GO" id="GO:0008413">
    <property type="term" value="F:8-oxo-7,8-dihydroguanosine triphosphate pyrophosphatase activity"/>
    <property type="evidence" value="ECO:0007669"/>
    <property type="project" value="TreeGrafter"/>
</dbReference>
<dbReference type="Gene3D" id="3.90.79.10">
    <property type="entry name" value="Nucleoside Triphosphate Pyrophosphohydrolase"/>
    <property type="match status" value="1"/>
</dbReference>
<comment type="cofactor">
    <cofactor evidence="1">
        <name>Mg(2+)</name>
        <dbReference type="ChEBI" id="CHEBI:18420"/>
    </cofactor>
</comment>
<dbReference type="InterPro" id="IPR013785">
    <property type="entry name" value="Aldolase_TIM"/>
</dbReference>
<dbReference type="InterPro" id="IPR015797">
    <property type="entry name" value="NUDIX_hydrolase-like_dom_sf"/>
</dbReference>
<dbReference type="GO" id="GO:0006260">
    <property type="term" value="P:DNA replication"/>
    <property type="evidence" value="ECO:0007669"/>
    <property type="project" value="UniProtKB-KW"/>
</dbReference>
<dbReference type="GO" id="GO:0046872">
    <property type="term" value="F:metal ion binding"/>
    <property type="evidence" value="ECO:0007669"/>
    <property type="project" value="UniProtKB-KW"/>
</dbReference>
<accession>A0A9D7E4R9</accession>
<dbReference type="CDD" id="cd03425">
    <property type="entry name" value="NUDIX_MutT_NudA_like"/>
    <property type="match status" value="1"/>
</dbReference>
<evidence type="ECO:0000256" key="9">
    <source>
        <dbReference type="ARBA" id="ARBA00023204"/>
    </source>
</evidence>
<dbReference type="GO" id="GO:0035539">
    <property type="term" value="F:8-oxo-7,8-dihydrodeoxyguanosine triphosphate pyrophosphatase activity"/>
    <property type="evidence" value="ECO:0007669"/>
    <property type="project" value="UniProtKB-EC"/>
</dbReference>
<evidence type="ECO:0000256" key="5">
    <source>
        <dbReference type="ARBA" id="ARBA00022723"/>
    </source>
</evidence>
<dbReference type="InterPro" id="IPR020476">
    <property type="entry name" value="Nudix_hydrolase"/>
</dbReference>
<evidence type="ECO:0000256" key="14">
    <source>
        <dbReference type="ARBA" id="ARBA00041592"/>
    </source>
</evidence>
<protein>
    <recommendedName>
        <fullName evidence="13">8-oxo-dGTP diphosphatase</fullName>
        <ecNumber evidence="12">3.6.1.55</ecNumber>
    </recommendedName>
    <alternativeName>
        <fullName evidence="16">7,8-dihydro-8-oxoguanine-triphosphatase</fullName>
    </alternativeName>
    <alternativeName>
        <fullName evidence="15">Mutator protein MutT</fullName>
    </alternativeName>
    <alternativeName>
        <fullName evidence="14">dGTP pyrophosphohydrolase</fullName>
    </alternativeName>
</protein>
<dbReference type="InterPro" id="IPR047127">
    <property type="entry name" value="MutT-like"/>
</dbReference>
<sequence length="312" mass="33638">MSRKIVDVAAAVITRADGCFLLGQRGPGSFYPGYWEFPGGKLEPGETPRDALLRELQEELGLRVETAWPWITREHEYAHAHVRLHFFEVPRWSGELTDHIHSALSWQRIDAVTVSPMLPANGPVLAALALPHEYAITHAWQIGAETQLAQIDAALARGLRLIQVREAALDAPARRRFAGEVVARAHAHGARVLINGDVALAGELDADGVHLPAAQLLQLADRPDLPLIGASCHDRDELDRAASLGADFVVLGPVRPTPTHAHQPGLGWPAFSRLAAGLPMPVFALGGLGREHRDAARAAGAHGVAAIRTAWN</sequence>
<keyword evidence="4" id="KW-0235">DNA replication</keyword>
<proteinExistence type="inferred from homology"/>
<evidence type="ECO:0000256" key="2">
    <source>
        <dbReference type="ARBA" id="ARBA00005582"/>
    </source>
</evidence>
<dbReference type="GO" id="GO:0009228">
    <property type="term" value="P:thiamine biosynthetic process"/>
    <property type="evidence" value="ECO:0007669"/>
    <property type="project" value="UniProtKB-KW"/>
</dbReference>
<dbReference type="AlphaFoldDB" id="A0A9D7E4R9"/>
<evidence type="ECO:0000256" key="1">
    <source>
        <dbReference type="ARBA" id="ARBA00001946"/>
    </source>
</evidence>
<keyword evidence="3" id="KW-0515">Mutator protein</keyword>
<evidence type="ECO:0000256" key="10">
    <source>
        <dbReference type="ARBA" id="ARBA00035861"/>
    </source>
</evidence>
<organism evidence="19 20">
    <name type="scientific">Candidatus Methylophosphatis roskildensis</name>
    <dbReference type="NCBI Taxonomy" id="2899263"/>
    <lineage>
        <taxon>Bacteria</taxon>
        <taxon>Pseudomonadati</taxon>
        <taxon>Pseudomonadota</taxon>
        <taxon>Betaproteobacteria</taxon>
        <taxon>Nitrosomonadales</taxon>
        <taxon>Sterolibacteriaceae</taxon>
        <taxon>Candidatus Methylophosphatis</taxon>
    </lineage>
</organism>
<dbReference type="Pfam" id="PF02581">
    <property type="entry name" value="TMP-TENI"/>
    <property type="match status" value="1"/>
</dbReference>
<evidence type="ECO:0000256" key="12">
    <source>
        <dbReference type="ARBA" id="ARBA00038905"/>
    </source>
</evidence>
<dbReference type="InterPro" id="IPR022998">
    <property type="entry name" value="ThiamineP_synth_TenI"/>
</dbReference>
<evidence type="ECO:0000256" key="16">
    <source>
        <dbReference type="ARBA" id="ARBA00042798"/>
    </source>
</evidence>
<dbReference type="Proteomes" id="UP000807785">
    <property type="component" value="Unassembled WGS sequence"/>
</dbReference>
<dbReference type="CDD" id="cd00564">
    <property type="entry name" value="TMP_TenI"/>
    <property type="match status" value="1"/>
</dbReference>
<gene>
    <name evidence="19" type="ORF">IPH26_14280</name>
</gene>
<dbReference type="EMBL" id="JADJEV010000004">
    <property type="protein sequence ID" value="MBK6974044.1"/>
    <property type="molecule type" value="Genomic_DNA"/>
</dbReference>
<evidence type="ECO:0000256" key="6">
    <source>
        <dbReference type="ARBA" id="ARBA00022763"/>
    </source>
</evidence>
<evidence type="ECO:0000313" key="19">
    <source>
        <dbReference type="EMBL" id="MBK6974044.1"/>
    </source>
</evidence>
<reference evidence="19" key="1">
    <citation type="submission" date="2020-10" db="EMBL/GenBank/DDBJ databases">
        <title>Connecting structure to function with the recovery of over 1000 high-quality activated sludge metagenome-assembled genomes encoding full-length rRNA genes using long-read sequencing.</title>
        <authorList>
            <person name="Singleton C.M."/>
            <person name="Petriglieri F."/>
            <person name="Kristensen J.M."/>
            <person name="Kirkegaard R.H."/>
            <person name="Michaelsen T.Y."/>
            <person name="Andersen M.H."/>
            <person name="Karst S.M."/>
            <person name="Dueholm M.S."/>
            <person name="Nielsen P.H."/>
            <person name="Albertsen M."/>
        </authorList>
    </citation>
    <scope>NUCLEOTIDE SEQUENCE</scope>
    <source>
        <strain evidence="19">Bjer_18-Q3-R1-45_BAT3C.347</strain>
    </source>
</reference>
<evidence type="ECO:0000256" key="3">
    <source>
        <dbReference type="ARBA" id="ARBA00022457"/>
    </source>
</evidence>
<comment type="catalytic activity">
    <reaction evidence="11">
        <text>8-oxo-GTP + H2O = 8-oxo-GMP + diphosphate + H(+)</text>
        <dbReference type="Rhea" id="RHEA:67616"/>
        <dbReference type="ChEBI" id="CHEBI:15377"/>
        <dbReference type="ChEBI" id="CHEBI:15378"/>
        <dbReference type="ChEBI" id="CHEBI:33019"/>
        <dbReference type="ChEBI" id="CHEBI:143553"/>
        <dbReference type="ChEBI" id="CHEBI:145694"/>
    </reaction>
</comment>
<dbReference type="InterPro" id="IPR036206">
    <property type="entry name" value="ThiamineP_synth_sf"/>
</dbReference>
<dbReference type="InterPro" id="IPR020084">
    <property type="entry name" value="NUDIX_hydrolase_CS"/>
</dbReference>
<evidence type="ECO:0000256" key="17">
    <source>
        <dbReference type="RuleBase" id="RU003476"/>
    </source>
</evidence>
<evidence type="ECO:0000313" key="20">
    <source>
        <dbReference type="Proteomes" id="UP000807785"/>
    </source>
</evidence>
<comment type="catalytic activity">
    <reaction evidence="10">
        <text>8-oxo-dGTP + H2O = 8-oxo-dGMP + diphosphate + H(+)</text>
        <dbReference type="Rhea" id="RHEA:31575"/>
        <dbReference type="ChEBI" id="CHEBI:15377"/>
        <dbReference type="ChEBI" id="CHEBI:15378"/>
        <dbReference type="ChEBI" id="CHEBI:33019"/>
        <dbReference type="ChEBI" id="CHEBI:63224"/>
        <dbReference type="ChEBI" id="CHEBI:77896"/>
        <dbReference type="EC" id="3.6.1.55"/>
    </reaction>
</comment>
<evidence type="ECO:0000259" key="18">
    <source>
        <dbReference type="PROSITE" id="PS51462"/>
    </source>
</evidence>
<dbReference type="SUPFAM" id="SSF51391">
    <property type="entry name" value="Thiamin phosphate synthase"/>
    <property type="match status" value="1"/>
</dbReference>
<keyword evidence="7 17" id="KW-0378">Hydrolase</keyword>
<dbReference type="PANTHER" id="PTHR47707:SF1">
    <property type="entry name" value="NUDIX HYDROLASE FAMILY PROTEIN"/>
    <property type="match status" value="1"/>
</dbReference>
<dbReference type="PROSITE" id="PS00893">
    <property type="entry name" value="NUDIX_BOX"/>
    <property type="match status" value="1"/>
</dbReference>
<evidence type="ECO:0000256" key="13">
    <source>
        <dbReference type="ARBA" id="ARBA00040794"/>
    </source>
</evidence>
<dbReference type="EC" id="3.6.1.55" evidence="12"/>
<dbReference type="SUPFAM" id="SSF55811">
    <property type="entry name" value="Nudix"/>
    <property type="match status" value="1"/>
</dbReference>
<keyword evidence="5" id="KW-0479">Metal-binding</keyword>
<dbReference type="Gene3D" id="3.20.20.70">
    <property type="entry name" value="Aldolase class I"/>
    <property type="match status" value="1"/>
</dbReference>
<evidence type="ECO:0000256" key="11">
    <source>
        <dbReference type="ARBA" id="ARBA00036904"/>
    </source>
</evidence>
<comment type="caution">
    <text evidence="19">The sequence shown here is derived from an EMBL/GenBank/DDBJ whole genome shotgun (WGS) entry which is preliminary data.</text>
</comment>
<feature type="domain" description="Nudix hydrolase" evidence="18">
    <location>
        <begin position="3"/>
        <end position="132"/>
    </location>
</feature>
<evidence type="ECO:0000256" key="4">
    <source>
        <dbReference type="ARBA" id="ARBA00022705"/>
    </source>
</evidence>
<keyword evidence="8" id="KW-0460">Magnesium</keyword>
<name>A0A9D7E4R9_9PROT</name>
<dbReference type="PRINTS" id="PR00502">
    <property type="entry name" value="NUDIXFAMILY"/>
</dbReference>
<evidence type="ECO:0000256" key="15">
    <source>
        <dbReference type="ARBA" id="ARBA00041979"/>
    </source>
</evidence>
<keyword evidence="6" id="KW-0227">DNA damage</keyword>
<dbReference type="GO" id="GO:0044715">
    <property type="term" value="F:8-oxo-dGDP phosphatase activity"/>
    <property type="evidence" value="ECO:0007669"/>
    <property type="project" value="TreeGrafter"/>
</dbReference>
<evidence type="ECO:0000256" key="7">
    <source>
        <dbReference type="ARBA" id="ARBA00022801"/>
    </source>
</evidence>